<keyword evidence="2" id="KW-0285">Flavoprotein</keyword>
<evidence type="ECO:0000256" key="1">
    <source>
        <dbReference type="ARBA" id="ARBA00001974"/>
    </source>
</evidence>
<dbReference type="InterPro" id="IPR036188">
    <property type="entry name" value="FAD/NAD-bd_sf"/>
</dbReference>
<protein>
    <recommendedName>
        <fullName evidence="7">FAD-binding domain-containing protein</fullName>
    </recommendedName>
</protein>
<evidence type="ECO:0000256" key="3">
    <source>
        <dbReference type="ARBA" id="ARBA00022827"/>
    </source>
</evidence>
<evidence type="ECO:0000259" key="7">
    <source>
        <dbReference type="Pfam" id="PF01494"/>
    </source>
</evidence>
<evidence type="ECO:0000256" key="6">
    <source>
        <dbReference type="SAM" id="MobiDB-lite"/>
    </source>
</evidence>
<keyword evidence="9" id="KW-1185">Reference proteome</keyword>
<dbReference type="GO" id="GO:0004497">
    <property type="term" value="F:monooxygenase activity"/>
    <property type="evidence" value="ECO:0007669"/>
    <property type="project" value="UniProtKB-KW"/>
</dbReference>
<keyword evidence="4" id="KW-0560">Oxidoreductase</keyword>
<dbReference type="PANTHER" id="PTHR47178">
    <property type="entry name" value="MONOOXYGENASE, FAD-BINDING"/>
    <property type="match status" value="1"/>
</dbReference>
<evidence type="ECO:0000256" key="2">
    <source>
        <dbReference type="ARBA" id="ARBA00022630"/>
    </source>
</evidence>
<evidence type="ECO:0000256" key="5">
    <source>
        <dbReference type="ARBA" id="ARBA00023033"/>
    </source>
</evidence>
<feature type="region of interest" description="Disordered" evidence="6">
    <location>
        <begin position="330"/>
        <end position="377"/>
    </location>
</feature>
<dbReference type="InterPro" id="IPR002938">
    <property type="entry name" value="FAD-bd"/>
</dbReference>
<dbReference type="Gene3D" id="3.50.50.60">
    <property type="entry name" value="FAD/NAD(P)-binding domain"/>
    <property type="match status" value="1"/>
</dbReference>
<evidence type="ECO:0000256" key="4">
    <source>
        <dbReference type="ARBA" id="ARBA00023002"/>
    </source>
</evidence>
<name>A0A4V5NH40_9PEZI</name>
<evidence type="ECO:0000313" key="9">
    <source>
        <dbReference type="Proteomes" id="UP000308768"/>
    </source>
</evidence>
<gene>
    <name evidence="8" type="ORF">B0A49_03242</name>
</gene>
<reference evidence="8 9" key="1">
    <citation type="submission" date="2017-03" db="EMBL/GenBank/DDBJ databases">
        <title>Genomes of endolithic fungi from Antarctica.</title>
        <authorList>
            <person name="Coleine C."/>
            <person name="Masonjones S."/>
            <person name="Stajich J.E."/>
        </authorList>
    </citation>
    <scope>NUCLEOTIDE SEQUENCE [LARGE SCALE GENOMIC DNA]</scope>
    <source>
        <strain evidence="8 9">CCFEE 5187</strain>
    </source>
</reference>
<dbReference type="PRINTS" id="PR00420">
    <property type="entry name" value="RNGMNOXGNASE"/>
</dbReference>
<dbReference type="Pfam" id="PF01494">
    <property type="entry name" value="FAD_binding_3"/>
    <property type="match status" value="1"/>
</dbReference>
<keyword evidence="5" id="KW-0503">Monooxygenase</keyword>
<dbReference type="GO" id="GO:0071949">
    <property type="term" value="F:FAD binding"/>
    <property type="evidence" value="ECO:0007669"/>
    <property type="project" value="InterPro"/>
</dbReference>
<proteinExistence type="predicted"/>
<dbReference type="STRING" id="331657.A0A4V5NH40"/>
<dbReference type="PANTHER" id="PTHR47178:SF2">
    <property type="entry name" value="FAD-BINDING DOMAIN-CONTAINING PROTEIN"/>
    <property type="match status" value="1"/>
</dbReference>
<dbReference type="Proteomes" id="UP000308768">
    <property type="component" value="Unassembled WGS sequence"/>
</dbReference>
<keyword evidence="3" id="KW-0274">FAD</keyword>
<feature type="domain" description="FAD-binding" evidence="7">
    <location>
        <begin position="64"/>
        <end position="276"/>
    </location>
</feature>
<evidence type="ECO:0000313" key="8">
    <source>
        <dbReference type="EMBL" id="TKA68709.1"/>
    </source>
</evidence>
<dbReference type="EMBL" id="NAJN01000792">
    <property type="protein sequence ID" value="TKA68709.1"/>
    <property type="molecule type" value="Genomic_DNA"/>
</dbReference>
<sequence length="377" mass="41135">MGIHWALPMLKALLPDELNARLKEVYVDPDLDYEAFPNNVMRVYDGLSGDIMKDIPIQGRIYGHELASISPTSSDVTATFANGTTAIGTVIIGCDGPRSVVREQLLGAEKASTTQLDVIHANLACVYGDAEKAKFVRSAHPIWSMVFHPDLFAFVSIQDIPDPDKPETWRFQVLNSWRGNRDEKESMSSAEKLAEVKSRAEKLPEPFRSATLWIPDSTPVTYDKISYWVGTPFDTRGGRITLAGDAAHPMPPHRGQGLNHAILDANKFVEAIKTVAASSRDSQASKLAEVIPEYSDEVVKRGADECLLSRENALLVLDWEKMRESPIFKQSLSRNRKGQRLDGSANGTANGPADGCANGKVSGQANGDAKMAELSGA</sequence>
<dbReference type="AlphaFoldDB" id="A0A4V5NH40"/>
<comment type="caution">
    <text evidence="8">The sequence shown here is derived from an EMBL/GenBank/DDBJ whole genome shotgun (WGS) entry which is preliminary data.</text>
</comment>
<dbReference type="OrthoDB" id="47494at2759"/>
<dbReference type="SUPFAM" id="SSF51905">
    <property type="entry name" value="FAD/NAD(P)-binding domain"/>
    <property type="match status" value="1"/>
</dbReference>
<accession>A0A4V5NH40</accession>
<organism evidence="8 9">
    <name type="scientific">Cryomyces minteri</name>
    <dbReference type="NCBI Taxonomy" id="331657"/>
    <lineage>
        <taxon>Eukaryota</taxon>
        <taxon>Fungi</taxon>
        <taxon>Dikarya</taxon>
        <taxon>Ascomycota</taxon>
        <taxon>Pezizomycotina</taxon>
        <taxon>Dothideomycetes</taxon>
        <taxon>Dothideomycetes incertae sedis</taxon>
        <taxon>Cryomyces</taxon>
    </lineage>
</organism>
<comment type="cofactor">
    <cofactor evidence="1">
        <name>FAD</name>
        <dbReference type="ChEBI" id="CHEBI:57692"/>
    </cofactor>
</comment>